<keyword evidence="5" id="KW-0448">Lipopolysaccharide biosynthesis</keyword>
<keyword evidence="1" id="KW-1003">Cell membrane</keyword>
<proteinExistence type="predicted"/>
<evidence type="ECO:0000313" key="10">
    <source>
        <dbReference type="EMBL" id="WMD18609.1"/>
    </source>
</evidence>
<feature type="transmembrane region" description="Helical" evidence="8">
    <location>
        <begin position="295"/>
        <end position="321"/>
    </location>
</feature>
<dbReference type="Pfam" id="PF00535">
    <property type="entry name" value="Glycos_transf_2"/>
    <property type="match status" value="1"/>
</dbReference>
<evidence type="ECO:0000256" key="3">
    <source>
        <dbReference type="ARBA" id="ARBA00022679"/>
    </source>
</evidence>
<keyword evidence="6 8" id="KW-1133">Transmembrane helix</keyword>
<evidence type="ECO:0000313" key="11">
    <source>
        <dbReference type="Proteomes" id="UP001234798"/>
    </source>
</evidence>
<evidence type="ECO:0000256" key="8">
    <source>
        <dbReference type="SAM" id="Phobius"/>
    </source>
</evidence>
<evidence type="ECO:0000256" key="7">
    <source>
        <dbReference type="ARBA" id="ARBA00023136"/>
    </source>
</evidence>
<evidence type="ECO:0000256" key="4">
    <source>
        <dbReference type="ARBA" id="ARBA00022692"/>
    </source>
</evidence>
<dbReference type="EMBL" id="CP132976">
    <property type="protein sequence ID" value="WMD18609.1"/>
    <property type="molecule type" value="Genomic_DNA"/>
</dbReference>
<dbReference type="Gene3D" id="3.90.550.10">
    <property type="entry name" value="Spore Coat Polysaccharide Biosynthesis Protein SpsA, Chain A"/>
    <property type="match status" value="1"/>
</dbReference>
<dbReference type="EC" id="2.4.-.-" evidence="10"/>
<evidence type="ECO:0000256" key="2">
    <source>
        <dbReference type="ARBA" id="ARBA00022676"/>
    </source>
</evidence>
<sequence>MHTQFRSHPIPQQVLTKTYPLESLWSSRAAPVPYDTCVTCVIPCLNEAENLRVLLPLLRSRLAALCTSWEIIVSDDGSTDGTEALMAEWTQHEGFRYVQLSRNFGKEAALSAGLEAAAGNAVICLDADLQHPPALIEQMLARWAAGAEMVYAVRETRADESWLKRSGASWFYKLLSSSRGVDVPAHAGDFRLMDRCVVDALIALPERTRFMKGLYAWVGFKGEALSYTPDERMHGDSRFSGLRLVRLALDGLTAFTTWPLRLVSLVGVAFAVLAMGYAAYLVGEYLLSGNQVSGWTTIVTAVLFFAGVNLISLGVVGEYVARIFDEVKGRPLYVVRRRQGRTSGADKASG</sequence>
<dbReference type="CDD" id="cd04187">
    <property type="entry name" value="DPM1_like_bac"/>
    <property type="match status" value="1"/>
</dbReference>
<protein>
    <submittedName>
        <fullName evidence="10">Glycosyltransferase family 2 protein</fullName>
        <ecNumber evidence="10">2.4.-.-</ecNumber>
    </submittedName>
</protein>
<keyword evidence="11" id="KW-1185">Reference proteome</keyword>
<dbReference type="InterPro" id="IPR050256">
    <property type="entry name" value="Glycosyltransferase_2"/>
</dbReference>
<keyword evidence="4 8" id="KW-0812">Transmembrane</keyword>
<gene>
    <name evidence="10" type="ORF">RAS12_18475</name>
</gene>
<name>A0ABY9LUY3_9BURK</name>
<dbReference type="InterPro" id="IPR001173">
    <property type="entry name" value="Glyco_trans_2-like"/>
</dbReference>
<dbReference type="PANTHER" id="PTHR48090">
    <property type="entry name" value="UNDECAPRENYL-PHOSPHATE 4-DEOXY-4-FORMAMIDO-L-ARABINOSE TRANSFERASE-RELATED"/>
    <property type="match status" value="1"/>
</dbReference>
<evidence type="ECO:0000256" key="6">
    <source>
        <dbReference type="ARBA" id="ARBA00022989"/>
    </source>
</evidence>
<organism evidence="10 11">
    <name type="scientific">Achromobacter seleniivolatilans</name>
    <dbReference type="NCBI Taxonomy" id="3047478"/>
    <lineage>
        <taxon>Bacteria</taxon>
        <taxon>Pseudomonadati</taxon>
        <taxon>Pseudomonadota</taxon>
        <taxon>Betaproteobacteria</taxon>
        <taxon>Burkholderiales</taxon>
        <taxon>Alcaligenaceae</taxon>
        <taxon>Achromobacter</taxon>
    </lineage>
</organism>
<keyword evidence="3 10" id="KW-0808">Transferase</keyword>
<keyword evidence="7 8" id="KW-0472">Membrane</keyword>
<evidence type="ECO:0000259" key="9">
    <source>
        <dbReference type="Pfam" id="PF00535"/>
    </source>
</evidence>
<dbReference type="InterPro" id="IPR029044">
    <property type="entry name" value="Nucleotide-diphossugar_trans"/>
</dbReference>
<dbReference type="RefSeq" id="WP_306937893.1">
    <property type="nucleotide sequence ID" value="NZ_CP132976.1"/>
</dbReference>
<feature type="domain" description="Glycosyltransferase 2-like" evidence="9">
    <location>
        <begin position="40"/>
        <end position="198"/>
    </location>
</feature>
<dbReference type="GO" id="GO:0016757">
    <property type="term" value="F:glycosyltransferase activity"/>
    <property type="evidence" value="ECO:0007669"/>
    <property type="project" value="UniProtKB-KW"/>
</dbReference>
<feature type="transmembrane region" description="Helical" evidence="8">
    <location>
        <begin position="262"/>
        <end position="283"/>
    </location>
</feature>
<keyword evidence="2 10" id="KW-0328">Glycosyltransferase</keyword>
<evidence type="ECO:0000256" key="5">
    <source>
        <dbReference type="ARBA" id="ARBA00022985"/>
    </source>
</evidence>
<dbReference type="SUPFAM" id="SSF53448">
    <property type="entry name" value="Nucleotide-diphospho-sugar transferases"/>
    <property type="match status" value="1"/>
</dbReference>
<evidence type="ECO:0000256" key="1">
    <source>
        <dbReference type="ARBA" id="ARBA00022475"/>
    </source>
</evidence>
<dbReference type="Proteomes" id="UP001234798">
    <property type="component" value="Chromosome"/>
</dbReference>
<dbReference type="PANTHER" id="PTHR48090:SF3">
    <property type="entry name" value="UNDECAPRENYL-PHOSPHATE 4-DEOXY-4-FORMAMIDO-L-ARABINOSE TRANSFERASE"/>
    <property type="match status" value="1"/>
</dbReference>
<reference evidence="10 11" key="1">
    <citation type="submission" date="2023-08" db="EMBL/GenBank/DDBJ databases">
        <title>Achromobacter seleniivolatilans sp. nov., isolated from seleniferous soil.</title>
        <authorList>
            <person name="Zhang S."/>
            <person name="Li K."/>
            <person name="Peng J."/>
            <person name="Zhao Q."/>
            <person name="Wang H."/>
            <person name="Guo Y."/>
        </authorList>
    </citation>
    <scope>NUCLEOTIDE SEQUENCE [LARGE SCALE GENOMIC DNA]</scope>
    <source>
        <strain evidence="10 11">R39</strain>
    </source>
</reference>
<accession>A0ABY9LUY3</accession>